<keyword evidence="6 9" id="KW-0732">Signal</keyword>
<evidence type="ECO:0000256" key="3">
    <source>
        <dbReference type="ARBA" id="ARBA00022448"/>
    </source>
</evidence>
<dbReference type="InterPro" id="IPR000015">
    <property type="entry name" value="Fimb_usher"/>
</dbReference>
<sequence length="830" mass="91093">MNRSVLLRRRRLVICILTALQGLSLQVYAMEFNTDILDAEDRKNIDLSRFSQAGYIMPGTYSLSLKLNESVISQQEIIFEEVPSLNPEAKGEVRACLSREQVALLGLTEEALEKIVFNSQGTCADFSALEGVVLRGDLSESILQVSVPQIWLEYQDASWLPPSRWENGIPGVMLDYSINAGISKHHRNGESQSVSGSGTLGANAGPWRLRGDWQGSHNSNVDNGQQSFDWSRIYAFRALPSLMAKLTLGEDYLISDLFDSWRYTGMSLISDETQLPPKLRGYAPEVSGIARTNAKVTVSQQGRVLYETTVSPGPFRIQELSSSVNGQLDVRVEEQDGSVQTFQVTTATIPYLTRPGQVRYKLAAGRPSDYNHHIEGPVFSTGEFSWGVANSWSLYGGGIFSSDYNSLAVGVGRDLYQFGALSGDITQSFARMPDGEHPQGRSYRLSYSKRFEEINSDITFAGYRFSEREYLSMAEYLDARYRNGVMGHSKELYTVTASKSFSDIRLSTYLSWSHQTYWDRQNSDRYSLSLSRYFDLGDWRNMAATLSASRNDYNGRRDNTAWLSLSIPLGKGTASYNGNWSNQRYSQTASWYQRLENDDSYRLSAGTRSGGDEGATQASGSYIHNGALMDATASFSWAQNSYTAANLSLNGGMTATAKGAALHGGSSRGGTRMLVSTDGVSDVPVGRNGRSNMFGVAVESSLASYYRTTTEIDVNRLPDDVETSGSPVAEAALTEGAIGFRHFDVLKGAKITAVLAQADGSHPPFGASIRDAKERELGMVSDGGLAWISGANPGNKLTVFWGGKAQCQVRLPQSLTGQQLLLPCNDITEN</sequence>
<comment type="subcellular location">
    <subcellularLocation>
        <location evidence="1">Cell outer membrane</location>
        <topology evidence="1">Multi-pass membrane protein</topology>
    </subcellularLocation>
</comment>
<dbReference type="PANTHER" id="PTHR30451:SF10">
    <property type="entry name" value="OUTER MEMBRANE USHER PROTEIN YFCU-RELATED"/>
    <property type="match status" value="1"/>
</dbReference>
<dbReference type="OrthoDB" id="6554712at2"/>
<dbReference type="InterPro" id="IPR037224">
    <property type="entry name" value="PapC_N_sf"/>
</dbReference>
<dbReference type="AlphaFoldDB" id="A0A6B8N1M0"/>
<dbReference type="Pfam" id="PF13953">
    <property type="entry name" value="PapC_C"/>
    <property type="match status" value="1"/>
</dbReference>
<keyword evidence="4" id="KW-1134">Transmembrane beta strand</keyword>
<dbReference type="Gene3D" id="2.60.40.3110">
    <property type="match status" value="1"/>
</dbReference>
<feature type="domain" description="PapC-like C-terminal" evidence="10">
    <location>
        <begin position="755"/>
        <end position="810"/>
    </location>
</feature>
<dbReference type="GO" id="GO:0009279">
    <property type="term" value="C:cell outer membrane"/>
    <property type="evidence" value="ECO:0007669"/>
    <property type="project" value="UniProtKB-SubCell"/>
</dbReference>
<name>A0A6B8N1M0_KLEOX</name>
<feature type="signal peptide" evidence="9">
    <location>
        <begin position="1"/>
        <end position="29"/>
    </location>
</feature>
<keyword evidence="3" id="KW-0813">Transport</keyword>
<evidence type="ECO:0000256" key="5">
    <source>
        <dbReference type="ARBA" id="ARBA00022692"/>
    </source>
</evidence>
<evidence type="ECO:0000313" key="13">
    <source>
        <dbReference type="Proteomes" id="UP000427108"/>
    </source>
</evidence>
<dbReference type="Gene3D" id="3.10.20.410">
    <property type="match status" value="1"/>
</dbReference>
<evidence type="ECO:0000256" key="2">
    <source>
        <dbReference type="ARBA" id="ARBA00008064"/>
    </source>
</evidence>
<dbReference type="GO" id="GO:0015473">
    <property type="term" value="F:fimbrial usher porin activity"/>
    <property type="evidence" value="ECO:0007669"/>
    <property type="project" value="InterPro"/>
</dbReference>
<gene>
    <name evidence="12" type="ORF">GJ746_21725</name>
</gene>
<evidence type="ECO:0000256" key="1">
    <source>
        <dbReference type="ARBA" id="ARBA00004571"/>
    </source>
</evidence>
<accession>A0A6B8N1M0</accession>
<evidence type="ECO:0000259" key="11">
    <source>
        <dbReference type="Pfam" id="PF13954"/>
    </source>
</evidence>
<evidence type="ECO:0000256" key="7">
    <source>
        <dbReference type="ARBA" id="ARBA00023136"/>
    </source>
</evidence>
<dbReference type="InterPro" id="IPR042186">
    <property type="entry name" value="FimD_plug_dom"/>
</dbReference>
<keyword evidence="8" id="KW-0998">Cell outer membrane</keyword>
<feature type="chain" id="PRO_5025612407" evidence="9">
    <location>
        <begin position="30"/>
        <end position="830"/>
    </location>
</feature>
<comment type="similarity">
    <text evidence="2">Belongs to the fimbrial export usher family.</text>
</comment>
<evidence type="ECO:0000256" key="8">
    <source>
        <dbReference type="ARBA" id="ARBA00023237"/>
    </source>
</evidence>
<dbReference type="Gene3D" id="2.60.40.2610">
    <property type="entry name" value="Outer membrane usher protein FimD, plug domain"/>
    <property type="match status" value="1"/>
</dbReference>
<evidence type="ECO:0000256" key="9">
    <source>
        <dbReference type="SAM" id="SignalP"/>
    </source>
</evidence>
<dbReference type="GO" id="GO:0009297">
    <property type="term" value="P:pilus assembly"/>
    <property type="evidence" value="ECO:0007669"/>
    <property type="project" value="InterPro"/>
</dbReference>
<dbReference type="Gene3D" id="2.60.40.2070">
    <property type="match status" value="1"/>
</dbReference>
<dbReference type="Pfam" id="PF00577">
    <property type="entry name" value="Usher"/>
    <property type="match status" value="1"/>
</dbReference>
<protein>
    <submittedName>
        <fullName evidence="12">Fimbria/pilus outer membrane usher protein</fullName>
    </submittedName>
</protein>
<dbReference type="EMBL" id="CP046115">
    <property type="protein sequence ID" value="QGN39757.1"/>
    <property type="molecule type" value="Genomic_DNA"/>
</dbReference>
<dbReference type="PANTHER" id="PTHR30451">
    <property type="entry name" value="OUTER MEMBRANE USHER PROTEIN"/>
    <property type="match status" value="1"/>
</dbReference>
<dbReference type="InterPro" id="IPR043142">
    <property type="entry name" value="PapC-like_C_sf"/>
</dbReference>
<evidence type="ECO:0000259" key="10">
    <source>
        <dbReference type="Pfam" id="PF13953"/>
    </source>
</evidence>
<feature type="domain" description="PapC N-terminal" evidence="11">
    <location>
        <begin position="31"/>
        <end position="180"/>
    </location>
</feature>
<keyword evidence="7" id="KW-0472">Membrane</keyword>
<organism evidence="12 13">
    <name type="scientific">Klebsiella oxytoca</name>
    <dbReference type="NCBI Taxonomy" id="571"/>
    <lineage>
        <taxon>Bacteria</taxon>
        <taxon>Pseudomonadati</taxon>
        <taxon>Pseudomonadota</taxon>
        <taxon>Gammaproteobacteria</taxon>
        <taxon>Enterobacterales</taxon>
        <taxon>Enterobacteriaceae</taxon>
        <taxon>Klebsiella/Raoultella group</taxon>
        <taxon>Klebsiella</taxon>
    </lineage>
</organism>
<dbReference type="Proteomes" id="UP000427108">
    <property type="component" value="Chromosome"/>
</dbReference>
<evidence type="ECO:0000256" key="6">
    <source>
        <dbReference type="ARBA" id="ARBA00022729"/>
    </source>
</evidence>
<reference evidence="12 13" key="1">
    <citation type="submission" date="2019-11" db="EMBL/GenBank/DDBJ databases">
        <title>Isolation and Application of One Kind of P-Hydroxybenzoic Acid Degrading Bacterium in Mitigating Cropping Obstacle of Cucumber.</title>
        <authorList>
            <person name="Wu F."/>
            <person name="An Y."/>
        </authorList>
    </citation>
    <scope>NUCLEOTIDE SEQUENCE [LARGE SCALE GENOMIC DNA]</scope>
    <source>
        <strain evidence="12 13">P620</strain>
    </source>
</reference>
<dbReference type="InterPro" id="IPR025949">
    <property type="entry name" value="PapC-like_C"/>
</dbReference>
<keyword evidence="5" id="KW-0812">Transmembrane</keyword>
<evidence type="ECO:0000256" key="4">
    <source>
        <dbReference type="ARBA" id="ARBA00022452"/>
    </source>
</evidence>
<dbReference type="SUPFAM" id="SSF141729">
    <property type="entry name" value="FimD N-terminal domain-like"/>
    <property type="match status" value="1"/>
</dbReference>
<dbReference type="InterPro" id="IPR025885">
    <property type="entry name" value="PapC_N"/>
</dbReference>
<evidence type="ECO:0000313" key="12">
    <source>
        <dbReference type="EMBL" id="QGN39757.1"/>
    </source>
</evidence>
<dbReference type="Pfam" id="PF13954">
    <property type="entry name" value="PapC_N"/>
    <property type="match status" value="1"/>
</dbReference>
<proteinExistence type="inferred from homology"/>